<sequence length="93" mass="10176">MSSVDHSIVVPPRAAVPLFTRAEARAQRLSDHHIRRHFQRVAHGIYAVWDAAVTHELWCQALAVVLPADAIITGRSAANLYGLALPTIPSRCS</sequence>
<comment type="caution">
    <text evidence="1">The sequence shown here is derived from an EMBL/GenBank/DDBJ whole genome shotgun (WGS) entry which is preliminary data.</text>
</comment>
<keyword evidence="2" id="KW-1185">Reference proteome</keyword>
<dbReference type="Proteomes" id="UP000274515">
    <property type="component" value="Unassembled WGS sequence"/>
</dbReference>
<gene>
    <name evidence="1" type="ORF">EIL87_03030</name>
</gene>
<evidence type="ECO:0000313" key="2">
    <source>
        <dbReference type="Proteomes" id="UP000274515"/>
    </source>
</evidence>
<name>A0A426K3A7_9PSEU</name>
<protein>
    <submittedName>
        <fullName evidence="1">Uncharacterized protein</fullName>
    </submittedName>
</protein>
<evidence type="ECO:0000313" key="1">
    <source>
        <dbReference type="EMBL" id="RRO19966.1"/>
    </source>
</evidence>
<accession>A0A426K3A7</accession>
<reference evidence="1 2" key="1">
    <citation type="submission" date="2018-11" db="EMBL/GenBank/DDBJ databases">
        <title>Saccharopolyspora rhizosphaerae sp. nov., an actinomycete isolated from rhizosphere soil in Thailand.</title>
        <authorList>
            <person name="Intra B."/>
            <person name="Euanorasetr J."/>
            <person name="Take A."/>
            <person name="Inahashi Y."/>
            <person name="Mori M."/>
            <person name="Panbangred W."/>
            <person name="Matsumoto A."/>
        </authorList>
    </citation>
    <scope>NUCLEOTIDE SEQUENCE [LARGE SCALE GENOMIC DNA]</scope>
    <source>
        <strain evidence="1 2">H219</strain>
    </source>
</reference>
<dbReference type="AlphaFoldDB" id="A0A426K3A7"/>
<organism evidence="1 2">
    <name type="scientific">Saccharopolyspora rhizosphaerae</name>
    <dbReference type="NCBI Taxonomy" id="2492662"/>
    <lineage>
        <taxon>Bacteria</taxon>
        <taxon>Bacillati</taxon>
        <taxon>Actinomycetota</taxon>
        <taxon>Actinomycetes</taxon>
        <taxon>Pseudonocardiales</taxon>
        <taxon>Pseudonocardiaceae</taxon>
        <taxon>Saccharopolyspora</taxon>
    </lineage>
</organism>
<dbReference type="RefSeq" id="WP_125088592.1">
    <property type="nucleotide sequence ID" value="NZ_RSAA01000002.1"/>
</dbReference>
<dbReference type="OrthoDB" id="3173471at2"/>
<dbReference type="EMBL" id="RSAA01000002">
    <property type="protein sequence ID" value="RRO19966.1"/>
    <property type="molecule type" value="Genomic_DNA"/>
</dbReference>
<proteinExistence type="predicted"/>